<dbReference type="PANTHER" id="PTHR11735:SF11">
    <property type="entry name" value="TRNA THREONYLCARBAMOYLADENOSINE BIOSYNTHESIS PROTEIN TSAB"/>
    <property type="match status" value="1"/>
</dbReference>
<dbReference type="EMBL" id="JADQAZ010000001">
    <property type="protein sequence ID" value="MBT0955887.1"/>
    <property type="molecule type" value="Genomic_DNA"/>
</dbReference>
<reference evidence="3 4" key="1">
    <citation type="journal article" date="2021" name="Arch. Microbiol.">
        <title>Harenicola maris gen. nov., sp. nov. isolated from the Sea of Japan shallow sediments.</title>
        <authorList>
            <person name="Romanenko L.A."/>
            <person name="Kurilenko V.V."/>
            <person name="Chernysheva N.Y."/>
            <person name="Tekutyeva L.A."/>
            <person name="Velansky P.V."/>
            <person name="Svetashev V.I."/>
            <person name="Isaeva M.P."/>
        </authorList>
    </citation>
    <scope>NUCLEOTIDE SEQUENCE [LARGE SCALE GENOMIC DNA]</scope>
    <source>
        <strain evidence="3 4">KMM 3653</strain>
    </source>
</reference>
<feature type="compositionally biased region" description="Low complexity" evidence="1">
    <location>
        <begin position="200"/>
        <end position="216"/>
    </location>
</feature>
<organism evidence="3 4">
    <name type="scientific">Harenicola maris</name>
    <dbReference type="NCBI Taxonomy" id="2841044"/>
    <lineage>
        <taxon>Bacteria</taxon>
        <taxon>Pseudomonadati</taxon>
        <taxon>Pseudomonadota</taxon>
        <taxon>Alphaproteobacteria</taxon>
        <taxon>Rhodobacterales</taxon>
        <taxon>Paracoccaceae</taxon>
        <taxon>Harenicola</taxon>
    </lineage>
</organism>
<dbReference type="InterPro" id="IPR043129">
    <property type="entry name" value="ATPase_NBD"/>
</dbReference>
<dbReference type="Gene3D" id="3.30.420.40">
    <property type="match status" value="1"/>
</dbReference>
<dbReference type="RefSeq" id="WP_327792106.1">
    <property type="nucleotide sequence ID" value="NZ_JADQAZ010000001.1"/>
</dbReference>
<evidence type="ECO:0000313" key="3">
    <source>
        <dbReference type="EMBL" id="MBT0955887.1"/>
    </source>
</evidence>
<dbReference type="Proteomes" id="UP001315686">
    <property type="component" value="Unassembled WGS sequence"/>
</dbReference>
<feature type="region of interest" description="Disordered" evidence="1">
    <location>
        <begin position="186"/>
        <end position="216"/>
    </location>
</feature>
<proteinExistence type="predicted"/>
<accession>A0AAP2G6J8</accession>
<dbReference type="PANTHER" id="PTHR11735">
    <property type="entry name" value="TRNA N6-ADENOSINE THREONYLCARBAMOYLTRANSFERASE"/>
    <property type="match status" value="1"/>
</dbReference>
<protein>
    <submittedName>
        <fullName evidence="3">tRNA (Adenosine(37)-N6)-threonylcarbamoyltransferase complex dimerization subunit type 1 TsaB</fullName>
    </submittedName>
</protein>
<comment type="caution">
    <text evidence="3">The sequence shown here is derived from an EMBL/GenBank/DDBJ whole genome shotgun (WGS) entry which is preliminary data.</text>
</comment>
<dbReference type="NCBIfam" id="TIGR03725">
    <property type="entry name" value="T6A_YeaZ"/>
    <property type="match status" value="1"/>
</dbReference>
<dbReference type="Pfam" id="PF00814">
    <property type="entry name" value="TsaD"/>
    <property type="match status" value="1"/>
</dbReference>
<feature type="domain" description="Gcp-like" evidence="2">
    <location>
        <begin position="31"/>
        <end position="121"/>
    </location>
</feature>
<sequence>MILAFDTSGPSVSAALLSQDETLLAALYEDMAKGQAERLMPMVAEVMHEAGADMQDLTRIAVGIGPGNFTGIRIAVSAARGMALALGIPATGVSLLDALTHGTSGPVIATLPAPRGLIYAQGYGGAAPAAPILTDPATLTLGAATVIGPPAEMLLTLAKGGAEAGAKAAPAAFAPASAIARVAHARTPNPAERPSPLYLRPADAAPARNAPPVITG</sequence>
<evidence type="ECO:0000313" key="4">
    <source>
        <dbReference type="Proteomes" id="UP001315686"/>
    </source>
</evidence>
<dbReference type="InterPro" id="IPR000905">
    <property type="entry name" value="Gcp-like_dom"/>
</dbReference>
<evidence type="ECO:0000259" key="2">
    <source>
        <dbReference type="Pfam" id="PF00814"/>
    </source>
</evidence>
<dbReference type="InterPro" id="IPR022496">
    <property type="entry name" value="T6A_TsaB"/>
</dbReference>
<dbReference type="AlphaFoldDB" id="A0AAP2G6J8"/>
<dbReference type="GO" id="GO:0002949">
    <property type="term" value="P:tRNA threonylcarbamoyladenosine modification"/>
    <property type="evidence" value="ECO:0007669"/>
    <property type="project" value="InterPro"/>
</dbReference>
<keyword evidence="4" id="KW-1185">Reference proteome</keyword>
<name>A0AAP2G6J8_9RHOB</name>
<dbReference type="GO" id="GO:0005829">
    <property type="term" value="C:cytosol"/>
    <property type="evidence" value="ECO:0007669"/>
    <property type="project" value="TreeGrafter"/>
</dbReference>
<dbReference type="SUPFAM" id="SSF53067">
    <property type="entry name" value="Actin-like ATPase domain"/>
    <property type="match status" value="1"/>
</dbReference>
<gene>
    <name evidence="3" type="primary">tsaB</name>
    <name evidence="3" type="ORF">IV417_00690</name>
</gene>
<evidence type="ECO:0000256" key="1">
    <source>
        <dbReference type="SAM" id="MobiDB-lite"/>
    </source>
</evidence>